<dbReference type="GO" id="GO:0003978">
    <property type="term" value="F:UDP-glucose 4-epimerase activity"/>
    <property type="evidence" value="ECO:0007669"/>
    <property type="project" value="UniProtKB-EC"/>
</dbReference>
<keyword evidence="2" id="KW-0413">Isomerase</keyword>
<organism evidence="2">
    <name type="scientific">uncultured Sulfurovum sp</name>
    <dbReference type="NCBI Taxonomy" id="269237"/>
    <lineage>
        <taxon>Bacteria</taxon>
        <taxon>Pseudomonadati</taxon>
        <taxon>Campylobacterota</taxon>
        <taxon>Epsilonproteobacteria</taxon>
        <taxon>Campylobacterales</taxon>
        <taxon>Sulfurovaceae</taxon>
        <taxon>Sulfurovum</taxon>
        <taxon>environmental samples</taxon>
    </lineage>
</organism>
<dbReference type="PANTHER" id="PTHR43245">
    <property type="entry name" value="BIFUNCTIONAL POLYMYXIN RESISTANCE PROTEIN ARNA"/>
    <property type="match status" value="1"/>
</dbReference>
<dbReference type="InterPro" id="IPR050177">
    <property type="entry name" value="Lipid_A_modif_metabolic_enz"/>
</dbReference>
<dbReference type="EC" id="5.1.3.2" evidence="2"/>
<dbReference type="Gene3D" id="3.90.25.10">
    <property type="entry name" value="UDP-galactose 4-epimerase, domain 1"/>
    <property type="match status" value="1"/>
</dbReference>
<dbReference type="InterPro" id="IPR036291">
    <property type="entry name" value="NAD(P)-bd_dom_sf"/>
</dbReference>
<dbReference type="PANTHER" id="PTHR43245:SF13">
    <property type="entry name" value="UDP-D-APIOSE_UDP-D-XYLOSE SYNTHASE 2"/>
    <property type="match status" value="1"/>
</dbReference>
<sequence>MEKALKYLQVKENLLENKKTWLVTGSAGFIGSNLVEALLKLNQNVIGLDNFSTGHKHNLEQVQTTLDPDQWKNFHFIEGDITNYETCKIITKDVDIILHQAALGSVPRSIDNPILSNHNNVSGFLNMLTAAKENNVKRFVFASSSSVYGDSQELPKVEARTGKLLSPYSVTKYVNELYMGVFEKCYGMEIIGLRYFNVFGKRQDPNGAYAAVMPKWIAQILNGEEVYINGDGETSRDFTYIENVIQANILAGTTNNKEAFGQAFNTAVGGRETLNNLYNAMRHEIQENLPDLSIKTPTYRGFRAGDIRHSNANVDKMKTLLGYEPTHTLADGLKESIAWYIEDIKKETAHV</sequence>
<feature type="domain" description="NAD-dependent epimerase/dehydratase" evidence="1">
    <location>
        <begin position="21"/>
        <end position="265"/>
    </location>
</feature>
<dbReference type="Gene3D" id="3.40.50.720">
    <property type="entry name" value="NAD(P)-binding Rossmann-like Domain"/>
    <property type="match status" value="1"/>
</dbReference>
<proteinExistence type="predicted"/>
<dbReference type="InterPro" id="IPR001509">
    <property type="entry name" value="Epimerase_deHydtase"/>
</dbReference>
<dbReference type="Pfam" id="PF01370">
    <property type="entry name" value="Epimerase"/>
    <property type="match status" value="1"/>
</dbReference>
<evidence type="ECO:0000313" key="2">
    <source>
        <dbReference type="EMBL" id="CAA6800980.1"/>
    </source>
</evidence>
<dbReference type="PRINTS" id="PR01713">
    <property type="entry name" value="NUCEPIMERASE"/>
</dbReference>
<dbReference type="SUPFAM" id="SSF51735">
    <property type="entry name" value="NAD(P)-binding Rossmann-fold domains"/>
    <property type="match status" value="1"/>
</dbReference>
<dbReference type="CDD" id="cd05256">
    <property type="entry name" value="UDP_AE_SDR_e"/>
    <property type="match status" value="1"/>
</dbReference>
<reference evidence="2" key="1">
    <citation type="submission" date="2020-01" db="EMBL/GenBank/DDBJ databases">
        <authorList>
            <person name="Meier V. D."/>
            <person name="Meier V D."/>
        </authorList>
    </citation>
    <scope>NUCLEOTIDE SEQUENCE</scope>
    <source>
        <strain evidence="2">HLG_WM_MAG_04</strain>
    </source>
</reference>
<accession>A0A6S6RVP1</accession>
<gene>
    <name evidence="2" type="ORF">HELGO_WM27763</name>
</gene>
<dbReference type="EMBL" id="CACVAX010000002">
    <property type="protein sequence ID" value="CAA6800980.1"/>
    <property type="molecule type" value="Genomic_DNA"/>
</dbReference>
<name>A0A6S6RVP1_9BACT</name>
<evidence type="ECO:0000259" key="1">
    <source>
        <dbReference type="Pfam" id="PF01370"/>
    </source>
</evidence>
<dbReference type="AlphaFoldDB" id="A0A6S6RVP1"/>
<protein>
    <submittedName>
        <fullName evidence="2">UDP-glucose 4-epimerase (EC)</fullName>
        <ecNumber evidence="2">5.1.3.2</ecNumber>
    </submittedName>
</protein>